<dbReference type="PANTHER" id="PTHR44899">
    <property type="entry name" value="CAMK FAMILY PROTEIN KINASE"/>
    <property type="match status" value="1"/>
</dbReference>
<name>A0A9Q1F358_SYNKA</name>
<feature type="compositionally biased region" description="Basic and acidic residues" evidence="14">
    <location>
        <begin position="495"/>
        <end position="511"/>
    </location>
</feature>
<dbReference type="PANTHER" id="PTHR44899:SF1">
    <property type="entry name" value="SERINE_THREONINE-PROTEIN KINASE NEK5"/>
    <property type="match status" value="1"/>
</dbReference>
<keyword evidence="5" id="KW-0808">Transferase</keyword>
<comment type="caution">
    <text evidence="16">The sequence shown here is derived from an EMBL/GenBank/DDBJ whole genome shotgun (WGS) entry which is preliminary data.</text>
</comment>
<dbReference type="EMBL" id="JAINUF010000009">
    <property type="protein sequence ID" value="KAJ8350143.1"/>
    <property type="molecule type" value="Genomic_DNA"/>
</dbReference>
<feature type="compositionally biased region" description="Basic and acidic residues" evidence="14">
    <location>
        <begin position="588"/>
        <end position="617"/>
    </location>
</feature>
<evidence type="ECO:0000256" key="8">
    <source>
        <dbReference type="ARBA" id="ARBA00022777"/>
    </source>
</evidence>
<keyword evidence="17" id="KW-1185">Reference proteome</keyword>
<dbReference type="PROSITE" id="PS00107">
    <property type="entry name" value="PROTEIN_KINASE_ATP"/>
    <property type="match status" value="1"/>
</dbReference>
<comment type="catalytic activity">
    <reaction evidence="11">
        <text>L-threonyl-[protein] + ATP = O-phospho-L-threonyl-[protein] + ADP + H(+)</text>
        <dbReference type="Rhea" id="RHEA:46608"/>
        <dbReference type="Rhea" id="RHEA-COMP:11060"/>
        <dbReference type="Rhea" id="RHEA-COMP:11605"/>
        <dbReference type="ChEBI" id="CHEBI:15378"/>
        <dbReference type="ChEBI" id="CHEBI:30013"/>
        <dbReference type="ChEBI" id="CHEBI:30616"/>
        <dbReference type="ChEBI" id="CHEBI:61977"/>
        <dbReference type="ChEBI" id="CHEBI:456216"/>
        <dbReference type="EC" id="2.7.11.1"/>
    </reaction>
</comment>
<evidence type="ECO:0000256" key="7">
    <source>
        <dbReference type="ARBA" id="ARBA00022741"/>
    </source>
</evidence>
<evidence type="ECO:0000256" key="13">
    <source>
        <dbReference type="PROSITE-ProRule" id="PRU10141"/>
    </source>
</evidence>
<proteinExistence type="inferred from homology"/>
<dbReference type="InterPro" id="IPR000719">
    <property type="entry name" value="Prot_kinase_dom"/>
</dbReference>
<dbReference type="GO" id="GO:0046872">
    <property type="term" value="F:metal ion binding"/>
    <property type="evidence" value="ECO:0007669"/>
    <property type="project" value="UniProtKB-KW"/>
</dbReference>
<dbReference type="Gene3D" id="1.10.510.10">
    <property type="entry name" value="Transferase(Phosphotransferase) domain 1"/>
    <property type="match status" value="1"/>
</dbReference>
<dbReference type="InterPro" id="IPR011009">
    <property type="entry name" value="Kinase-like_dom_sf"/>
</dbReference>
<dbReference type="PROSITE" id="PS00108">
    <property type="entry name" value="PROTEIN_KINASE_ST"/>
    <property type="match status" value="1"/>
</dbReference>
<evidence type="ECO:0000256" key="14">
    <source>
        <dbReference type="SAM" id="MobiDB-lite"/>
    </source>
</evidence>
<keyword evidence="4" id="KW-0723">Serine/threonine-protein kinase</keyword>
<dbReference type="GO" id="GO:0005524">
    <property type="term" value="F:ATP binding"/>
    <property type="evidence" value="ECO:0007669"/>
    <property type="project" value="UniProtKB-UniRule"/>
</dbReference>
<gene>
    <name evidence="16" type="ORF">SKAU_G00252730</name>
</gene>
<accession>A0A9Q1F358</accession>
<dbReference type="Gene3D" id="3.30.200.20">
    <property type="entry name" value="Phosphorylase Kinase, domain 1"/>
    <property type="match status" value="1"/>
</dbReference>
<feature type="region of interest" description="Disordered" evidence="14">
    <location>
        <begin position="561"/>
        <end position="691"/>
    </location>
</feature>
<feature type="compositionally biased region" description="Basic and acidic residues" evidence="14">
    <location>
        <begin position="324"/>
        <end position="338"/>
    </location>
</feature>
<feature type="compositionally biased region" description="Basic and acidic residues" evidence="14">
    <location>
        <begin position="566"/>
        <end position="581"/>
    </location>
</feature>
<feature type="region of interest" description="Disordered" evidence="14">
    <location>
        <begin position="426"/>
        <end position="452"/>
    </location>
</feature>
<dbReference type="Pfam" id="PF00069">
    <property type="entry name" value="Pkinase"/>
    <property type="match status" value="1"/>
</dbReference>
<evidence type="ECO:0000313" key="17">
    <source>
        <dbReference type="Proteomes" id="UP001152622"/>
    </source>
</evidence>
<dbReference type="GO" id="GO:0004674">
    <property type="term" value="F:protein serine/threonine kinase activity"/>
    <property type="evidence" value="ECO:0007669"/>
    <property type="project" value="UniProtKB-KW"/>
</dbReference>
<feature type="region of interest" description="Disordered" evidence="14">
    <location>
        <begin position="382"/>
        <end position="409"/>
    </location>
</feature>
<feature type="binding site" evidence="13">
    <location>
        <position position="66"/>
    </location>
    <ligand>
        <name>ATP</name>
        <dbReference type="ChEBI" id="CHEBI:30616"/>
    </ligand>
</feature>
<dbReference type="SUPFAM" id="SSF56112">
    <property type="entry name" value="Protein kinase-like (PK-like)"/>
    <property type="match status" value="1"/>
</dbReference>
<evidence type="ECO:0000256" key="9">
    <source>
        <dbReference type="ARBA" id="ARBA00022840"/>
    </source>
</evidence>
<dbReference type="FunFam" id="3.30.200.20:FF:000097">
    <property type="entry name" value="Probable serine/threonine-protein kinase nek1"/>
    <property type="match status" value="1"/>
</dbReference>
<dbReference type="OrthoDB" id="248923at2759"/>
<feature type="compositionally biased region" description="Gly residues" evidence="14">
    <location>
        <begin position="673"/>
        <end position="690"/>
    </location>
</feature>
<feature type="compositionally biased region" description="Acidic residues" evidence="14">
    <location>
        <begin position="636"/>
        <end position="652"/>
    </location>
</feature>
<dbReference type="PROSITE" id="PS50011">
    <property type="entry name" value="PROTEIN_KINASE_DOM"/>
    <property type="match status" value="1"/>
</dbReference>
<feature type="region of interest" description="Disordered" evidence="14">
    <location>
        <begin position="311"/>
        <end position="364"/>
    </location>
</feature>
<keyword evidence="9 13" id="KW-0067">ATP-binding</keyword>
<protein>
    <recommendedName>
        <fullName evidence="3">non-specific serine/threonine protein kinase</fullName>
        <ecNumber evidence="3">2.7.11.1</ecNumber>
    </recommendedName>
</protein>
<keyword evidence="7 13" id="KW-0547">Nucleotide-binding</keyword>
<dbReference type="SMART" id="SM00220">
    <property type="entry name" value="S_TKc"/>
    <property type="match status" value="1"/>
</dbReference>
<comment type="cofactor">
    <cofactor evidence="1">
        <name>Mg(2+)</name>
        <dbReference type="ChEBI" id="CHEBI:18420"/>
    </cofactor>
</comment>
<evidence type="ECO:0000256" key="11">
    <source>
        <dbReference type="ARBA" id="ARBA00047899"/>
    </source>
</evidence>
<feature type="compositionally biased region" description="Basic and acidic residues" evidence="14">
    <location>
        <begin position="899"/>
        <end position="910"/>
    </location>
</feature>
<feature type="compositionally biased region" description="Basic and acidic residues" evidence="14">
    <location>
        <begin position="625"/>
        <end position="635"/>
    </location>
</feature>
<evidence type="ECO:0000256" key="2">
    <source>
        <dbReference type="ARBA" id="ARBA00010886"/>
    </source>
</evidence>
<dbReference type="Proteomes" id="UP001152622">
    <property type="component" value="Chromosome 9"/>
</dbReference>
<dbReference type="AlphaFoldDB" id="A0A9Q1F358"/>
<feature type="compositionally biased region" description="Basic and acidic residues" evidence="14">
    <location>
        <begin position="828"/>
        <end position="840"/>
    </location>
</feature>
<evidence type="ECO:0000313" key="16">
    <source>
        <dbReference type="EMBL" id="KAJ8350143.1"/>
    </source>
</evidence>
<evidence type="ECO:0000256" key="10">
    <source>
        <dbReference type="ARBA" id="ARBA00022842"/>
    </source>
</evidence>
<feature type="region of interest" description="Disordered" evidence="14">
    <location>
        <begin position="488"/>
        <end position="521"/>
    </location>
</feature>
<reference evidence="16" key="1">
    <citation type="journal article" date="2023" name="Science">
        <title>Genome structures resolve the early diversification of teleost fishes.</title>
        <authorList>
            <person name="Parey E."/>
            <person name="Louis A."/>
            <person name="Montfort J."/>
            <person name="Bouchez O."/>
            <person name="Roques C."/>
            <person name="Iampietro C."/>
            <person name="Lluch J."/>
            <person name="Castinel A."/>
            <person name="Donnadieu C."/>
            <person name="Desvignes T."/>
            <person name="Floi Bucao C."/>
            <person name="Jouanno E."/>
            <person name="Wen M."/>
            <person name="Mejri S."/>
            <person name="Dirks R."/>
            <person name="Jansen H."/>
            <person name="Henkel C."/>
            <person name="Chen W.J."/>
            <person name="Zahm M."/>
            <person name="Cabau C."/>
            <person name="Klopp C."/>
            <person name="Thompson A.W."/>
            <person name="Robinson-Rechavi M."/>
            <person name="Braasch I."/>
            <person name="Lecointre G."/>
            <person name="Bobe J."/>
            <person name="Postlethwait J.H."/>
            <person name="Berthelot C."/>
            <person name="Roest Crollius H."/>
            <person name="Guiguen Y."/>
        </authorList>
    </citation>
    <scope>NUCLEOTIDE SEQUENCE</scope>
    <source>
        <strain evidence="16">WJC10195</strain>
    </source>
</reference>
<keyword evidence="6" id="KW-0479">Metal-binding</keyword>
<feature type="compositionally biased region" description="Pro residues" evidence="14">
    <location>
        <begin position="427"/>
        <end position="439"/>
    </location>
</feature>
<dbReference type="FunFam" id="1.10.510.10:FF:000172">
    <property type="entry name" value="serine/threonine-protein kinase Nek1 isoform X1"/>
    <property type="match status" value="1"/>
</dbReference>
<keyword evidence="8" id="KW-0418">Kinase</keyword>
<dbReference type="InterPro" id="IPR051131">
    <property type="entry name" value="NEK_Ser/Thr_kinase_NIMA"/>
</dbReference>
<comment type="similarity">
    <text evidence="2">Belongs to the protein kinase superfamily. NEK Ser/Thr protein kinase family. NIMA subfamily.</text>
</comment>
<evidence type="ECO:0000256" key="3">
    <source>
        <dbReference type="ARBA" id="ARBA00012513"/>
    </source>
</evidence>
<evidence type="ECO:0000256" key="4">
    <source>
        <dbReference type="ARBA" id="ARBA00022527"/>
    </source>
</evidence>
<evidence type="ECO:0000256" key="6">
    <source>
        <dbReference type="ARBA" id="ARBA00022723"/>
    </source>
</evidence>
<feature type="region of interest" description="Disordered" evidence="14">
    <location>
        <begin position="726"/>
        <end position="910"/>
    </location>
</feature>
<evidence type="ECO:0000256" key="1">
    <source>
        <dbReference type="ARBA" id="ARBA00001946"/>
    </source>
</evidence>
<feature type="compositionally biased region" description="Acidic residues" evidence="14">
    <location>
        <begin position="794"/>
        <end position="809"/>
    </location>
</feature>
<evidence type="ECO:0000256" key="12">
    <source>
        <dbReference type="ARBA" id="ARBA00048679"/>
    </source>
</evidence>
<evidence type="ECO:0000256" key="5">
    <source>
        <dbReference type="ARBA" id="ARBA00022679"/>
    </source>
</evidence>
<dbReference type="InterPro" id="IPR008271">
    <property type="entry name" value="Ser/Thr_kinase_AS"/>
</dbReference>
<feature type="compositionally biased region" description="Acidic residues" evidence="14">
    <location>
        <begin position="767"/>
        <end position="785"/>
    </location>
</feature>
<keyword evidence="10" id="KW-0460">Magnesium</keyword>
<dbReference type="InterPro" id="IPR017441">
    <property type="entry name" value="Protein_kinase_ATP_BS"/>
</dbReference>
<sequence>MGHIQITHCQEYRIFAKVLLEDTRLTSKPTGVMDNYTIIRKIGEGAFGKAFLVTAKNGSREQCVIKEVNLRKMSAKEREMSRKEAALLSRMKHPNVVMFLKSFEERLNLYIVMDYCDGGDLMKRIKMQRGVLFMENKVVDWFVQICLGLKHIHDRKVLHRDIKSQNIFLTNNGMKVKLGDFGTARMLNNTMELARTCIGTPYYLSPEICENRPYNNKTDIWSLGCVLYELCTLKHPFEGSSLRQLVVKICRGRYNPVTAHYSHDLRSMVTHLFKVSPRDRPSVNSILKKPFLEQRITKHLDPQMIEEEFSHTVLHRGRASRPQSRPERDAKLRVRERPAPCLKPGAMGRKPPPRPAWKSPSTACTPEHRPVYLRAAAPETPAVRQHGQYDRQRWNGPPANQGNPPHDHYMHYHAQLDALQRRHLEEAPPPALPPPPPQPLNHQMPNDGHDDRESVLEPYQLVAAAWDEYLQRKQEANQYKLRAQKQLGLRPSTADAERYRVPERECEEGGHHGAPAGRQGEQQEYLRQLQLIRQQYHDDVKGIRMKAAVDPQFQDKAKTFVVEQPHGPKEKGGQDRDENSERNTPAQDPDRDLRKIREQNRRERKALERKFKDKKGVMFEVLLNDEGKQDKGQKGEEEEVKETAEKEEEEVDPLNQTLTFQGGEELRHRDQAGAGGGVAGGEGARKGWGQGAPQTLLNALAEMEVSSVCPTMLGLDLGAEQEDGEVAGVRRHWGNGPPNTLLEALGQLDLTSTLEPEPAEAMTSQPAEDEPEGEEGEEDDLDVDLDEKRLEPRSDDEDTNFEESEDELREEVAESMINLFSWEEEGEKDGGKDEGDRVDGEEGTGAQQGRPATEAERDGAAVAFTRGPQTESPVQDAESEAGETPAGKPQAAEEDQAEAGERPGEKQDTE</sequence>
<evidence type="ECO:0000259" key="15">
    <source>
        <dbReference type="PROSITE" id="PS50011"/>
    </source>
</evidence>
<comment type="catalytic activity">
    <reaction evidence="12">
        <text>L-seryl-[protein] + ATP = O-phospho-L-seryl-[protein] + ADP + H(+)</text>
        <dbReference type="Rhea" id="RHEA:17989"/>
        <dbReference type="Rhea" id="RHEA-COMP:9863"/>
        <dbReference type="Rhea" id="RHEA-COMP:11604"/>
        <dbReference type="ChEBI" id="CHEBI:15378"/>
        <dbReference type="ChEBI" id="CHEBI:29999"/>
        <dbReference type="ChEBI" id="CHEBI:30616"/>
        <dbReference type="ChEBI" id="CHEBI:83421"/>
        <dbReference type="ChEBI" id="CHEBI:456216"/>
        <dbReference type="EC" id="2.7.11.1"/>
    </reaction>
</comment>
<feature type="domain" description="Protein kinase" evidence="15">
    <location>
        <begin position="36"/>
        <end position="292"/>
    </location>
</feature>
<dbReference type="EC" id="2.7.11.1" evidence="3"/>
<organism evidence="16 17">
    <name type="scientific">Synaphobranchus kaupii</name>
    <name type="common">Kaup's arrowtooth eel</name>
    <dbReference type="NCBI Taxonomy" id="118154"/>
    <lineage>
        <taxon>Eukaryota</taxon>
        <taxon>Metazoa</taxon>
        <taxon>Chordata</taxon>
        <taxon>Craniata</taxon>
        <taxon>Vertebrata</taxon>
        <taxon>Euteleostomi</taxon>
        <taxon>Actinopterygii</taxon>
        <taxon>Neopterygii</taxon>
        <taxon>Teleostei</taxon>
        <taxon>Anguilliformes</taxon>
        <taxon>Synaphobranchidae</taxon>
        <taxon>Synaphobranchus</taxon>
    </lineage>
</organism>